<evidence type="ECO:0000313" key="2">
    <source>
        <dbReference type="EMBL" id="KAJ9584259.1"/>
    </source>
</evidence>
<organism evidence="2 3">
    <name type="scientific">Diploptera punctata</name>
    <name type="common">Pacific beetle cockroach</name>
    <dbReference type="NCBI Taxonomy" id="6984"/>
    <lineage>
        <taxon>Eukaryota</taxon>
        <taxon>Metazoa</taxon>
        <taxon>Ecdysozoa</taxon>
        <taxon>Arthropoda</taxon>
        <taxon>Hexapoda</taxon>
        <taxon>Insecta</taxon>
        <taxon>Pterygota</taxon>
        <taxon>Neoptera</taxon>
        <taxon>Polyneoptera</taxon>
        <taxon>Dictyoptera</taxon>
        <taxon>Blattodea</taxon>
        <taxon>Blaberoidea</taxon>
        <taxon>Blaberidae</taxon>
        <taxon>Diplopterinae</taxon>
        <taxon>Diploptera</taxon>
    </lineage>
</organism>
<dbReference type="Pfam" id="PF00059">
    <property type="entry name" value="Lectin_C"/>
    <property type="match status" value="2"/>
</dbReference>
<feature type="non-terminal residue" evidence="2">
    <location>
        <position position="1"/>
    </location>
</feature>
<dbReference type="InterPro" id="IPR016186">
    <property type="entry name" value="C-type_lectin-like/link_sf"/>
</dbReference>
<dbReference type="CDD" id="cd00037">
    <property type="entry name" value="CLECT"/>
    <property type="match status" value="2"/>
</dbReference>
<dbReference type="EMBL" id="JASPKZ010007434">
    <property type="protein sequence ID" value="KAJ9584259.1"/>
    <property type="molecule type" value="Genomic_DNA"/>
</dbReference>
<dbReference type="InterPro" id="IPR001304">
    <property type="entry name" value="C-type_lectin-like"/>
</dbReference>
<dbReference type="PROSITE" id="PS50041">
    <property type="entry name" value="C_TYPE_LECTIN_2"/>
    <property type="match status" value="2"/>
</dbReference>
<keyword evidence="3" id="KW-1185">Reference proteome</keyword>
<protein>
    <recommendedName>
        <fullName evidence="1">C-type lectin domain-containing protein</fullName>
    </recommendedName>
</protein>
<reference evidence="2" key="1">
    <citation type="journal article" date="2023" name="IScience">
        <title>Live-bearing cockroach genome reveals convergent evolutionary mechanisms linked to viviparity in insects and beyond.</title>
        <authorList>
            <person name="Fouks B."/>
            <person name="Harrison M.C."/>
            <person name="Mikhailova A.A."/>
            <person name="Marchal E."/>
            <person name="English S."/>
            <person name="Carruthers M."/>
            <person name="Jennings E.C."/>
            <person name="Chiamaka E.L."/>
            <person name="Frigard R.A."/>
            <person name="Pippel M."/>
            <person name="Attardo G.M."/>
            <person name="Benoit J.B."/>
            <person name="Bornberg-Bauer E."/>
            <person name="Tobe S.S."/>
        </authorList>
    </citation>
    <scope>NUCLEOTIDE SEQUENCE</scope>
    <source>
        <strain evidence="2">Stay&amp;Tobe</strain>
    </source>
</reference>
<dbReference type="Gene3D" id="3.10.100.10">
    <property type="entry name" value="Mannose-Binding Protein A, subunit A"/>
    <property type="match status" value="2"/>
</dbReference>
<comment type="caution">
    <text evidence="2">The sequence shown here is derived from an EMBL/GenBank/DDBJ whole genome shotgun (WGS) entry which is preliminary data.</text>
</comment>
<dbReference type="SUPFAM" id="SSF56436">
    <property type="entry name" value="C-type lectin-like"/>
    <property type="match status" value="2"/>
</dbReference>
<reference evidence="2" key="2">
    <citation type="submission" date="2023-05" db="EMBL/GenBank/DDBJ databases">
        <authorList>
            <person name="Fouks B."/>
        </authorList>
    </citation>
    <scope>NUCLEOTIDE SEQUENCE</scope>
    <source>
        <strain evidence="2">Stay&amp;Tobe</strain>
        <tissue evidence="2">Testes</tissue>
    </source>
</reference>
<sequence length="310" mass="35055">NYRNMSLKCTAVNVLMALVTIGFCLKTHGISLEEEEEEYQLLPGIGYYKLYGKYMSWFDAQNTCLEEGAELVLINTEEEAEALIKLIPDDWPYDNVLAGFHDQFIEGVFVTTTGVNLKDVTSYSSFPNDTRNNEDRNCGAVNMKTGLLDTVSCSASEYYFICELQLWADYELYKGVGYYTLHTEGKTWVEAKKTCEKEGAHLTIINSESESTVIANMFDRHTNIPNVQDDSIALIGFSMVYDTRDISNSSKKFVTIQGQSINSTGFHAWTKGQPDPKTLNFCGATTRNGNLTLTDCNTRYAFFCEHELYY</sequence>
<dbReference type="InterPro" id="IPR016187">
    <property type="entry name" value="CTDL_fold"/>
</dbReference>
<gene>
    <name evidence="2" type="ORF">L9F63_021381</name>
</gene>
<feature type="domain" description="C-type lectin" evidence="1">
    <location>
        <begin position="48"/>
        <end position="159"/>
    </location>
</feature>
<feature type="domain" description="C-type lectin" evidence="1">
    <location>
        <begin position="173"/>
        <end position="305"/>
    </location>
</feature>
<dbReference type="InterPro" id="IPR050111">
    <property type="entry name" value="C-type_lectin/snaclec_domain"/>
</dbReference>
<dbReference type="PANTHER" id="PTHR22803">
    <property type="entry name" value="MANNOSE, PHOSPHOLIPASE, LECTIN RECEPTOR RELATED"/>
    <property type="match status" value="1"/>
</dbReference>
<evidence type="ECO:0000313" key="3">
    <source>
        <dbReference type="Proteomes" id="UP001233999"/>
    </source>
</evidence>
<name>A0AAD7ZP01_DIPPU</name>
<accession>A0AAD7ZP01</accession>
<dbReference type="AlphaFoldDB" id="A0AAD7ZP01"/>
<proteinExistence type="predicted"/>
<dbReference type="Proteomes" id="UP001233999">
    <property type="component" value="Unassembled WGS sequence"/>
</dbReference>
<dbReference type="SMART" id="SM00034">
    <property type="entry name" value="CLECT"/>
    <property type="match status" value="2"/>
</dbReference>
<evidence type="ECO:0000259" key="1">
    <source>
        <dbReference type="PROSITE" id="PS50041"/>
    </source>
</evidence>